<comment type="caution">
    <text evidence="2">The sequence shown here is derived from an EMBL/GenBank/DDBJ whole genome shotgun (WGS) entry which is preliminary data.</text>
</comment>
<evidence type="ECO:0000313" key="2">
    <source>
        <dbReference type="EMBL" id="CAF1103144.1"/>
    </source>
</evidence>
<feature type="signal peptide" evidence="1">
    <location>
        <begin position="1"/>
        <end position="21"/>
    </location>
</feature>
<dbReference type="EMBL" id="CAJNOE010000265">
    <property type="protein sequence ID" value="CAF1103144.1"/>
    <property type="molecule type" value="Genomic_DNA"/>
</dbReference>
<dbReference type="InterPro" id="IPR029058">
    <property type="entry name" value="AB_hydrolase_fold"/>
</dbReference>
<gene>
    <name evidence="2" type="ORF">IZO911_LOCUS23160</name>
</gene>
<evidence type="ECO:0000256" key="1">
    <source>
        <dbReference type="SAM" id="SignalP"/>
    </source>
</evidence>
<evidence type="ECO:0000313" key="3">
    <source>
        <dbReference type="Proteomes" id="UP000663860"/>
    </source>
</evidence>
<dbReference type="GO" id="GO:0006629">
    <property type="term" value="P:lipid metabolic process"/>
    <property type="evidence" value="ECO:0007669"/>
    <property type="project" value="InterPro"/>
</dbReference>
<dbReference type="GO" id="GO:0008374">
    <property type="term" value="F:O-acyltransferase activity"/>
    <property type="evidence" value="ECO:0007669"/>
    <property type="project" value="InterPro"/>
</dbReference>
<proteinExistence type="predicted"/>
<dbReference type="InterPro" id="IPR003386">
    <property type="entry name" value="LACT/PDAT_acylTrfase"/>
</dbReference>
<accession>A0A814PFN0</accession>
<keyword evidence="1" id="KW-0732">Signal</keyword>
<name>A0A814PFN0_9BILA</name>
<dbReference type="Gene3D" id="3.40.50.1820">
    <property type="entry name" value="alpha/beta hydrolase"/>
    <property type="match status" value="1"/>
</dbReference>
<dbReference type="Proteomes" id="UP000663860">
    <property type="component" value="Unassembled WGS sequence"/>
</dbReference>
<dbReference type="SUPFAM" id="SSF53474">
    <property type="entry name" value="alpha/beta-Hydrolases"/>
    <property type="match status" value="1"/>
</dbReference>
<organism evidence="2 3">
    <name type="scientific">Adineta steineri</name>
    <dbReference type="NCBI Taxonomy" id="433720"/>
    <lineage>
        <taxon>Eukaryota</taxon>
        <taxon>Metazoa</taxon>
        <taxon>Spiralia</taxon>
        <taxon>Gnathifera</taxon>
        <taxon>Rotifera</taxon>
        <taxon>Eurotatoria</taxon>
        <taxon>Bdelloidea</taxon>
        <taxon>Adinetida</taxon>
        <taxon>Adinetidae</taxon>
        <taxon>Adineta</taxon>
    </lineage>
</organism>
<feature type="chain" id="PRO_5033057193" evidence="1">
    <location>
        <begin position="22"/>
        <end position="395"/>
    </location>
</feature>
<reference evidence="2" key="1">
    <citation type="submission" date="2021-02" db="EMBL/GenBank/DDBJ databases">
        <authorList>
            <person name="Nowell W R."/>
        </authorList>
    </citation>
    <scope>NUCLEOTIDE SEQUENCE</scope>
</reference>
<dbReference type="PANTHER" id="PTHR11440">
    <property type="entry name" value="LECITHIN-CHOLESTEROL ACYLTRANSFERASE-RELATED"/>
    <property type="match status" value="1"/>
</dbReference>
<dbReference type="Pfam" id="PF02450">
    <property type="entry name" value="LCAT"/>
    <property type="match status" value="1"/>
</dbReference>
<dbReference type="AlphaFoldDB" id="A0A814PFN0"/>
<protein>
    <submittedName>
        <fullName evidence="2">Uncharacterized protein</fullName>
    </submittedName>
</protein>
<sequence length="395" mass="45878">MVRYFLFFVTITFILIVSNDSLSPIIFIPGSFCSLLEVRINTTLQPSCPQSLDNKWILLWLNLRLFEPSYLSCYHNIFRFNYNSSSNSFENPPGVETRITVNSINGSFLDGLLWEYIQLDKFLFHFVTKHKYIDGQNMHSVPYDFRRGTNKTLFLFNNNLKELIESTYIRNMNKSVYLISHSTGGSMVLYFLSQQLQTWKNQYINSWISLSGNIAGEVDNIENLVQGFLSPVVSREVIQSWDFFAWRLPEPMIYGSERIIVKTPSRNYTSYDMLDFLHDINAKELSLIYSQASSILASLPEPNVNTYCFYGVNISTPIGYISKSDRFEDNKLETIHGWGDGEQDDTTNMSCQLWNKTMDKKYKFISKGFHRISHTELVGNDKVLEEIDQIIFSQK</sequence>